<dbReference type="PANTHER" id="PTHR30160">
    <property type="entry name" value="TETRAACYLDISACCHARIDE 4'-KINASE-RELATED"/>
    <property type="match status" value="1"/>
</dbReference>
<organism evidence="4 5">
    <name type="scientific">Lacibacter luteus</name>
    <dbReference type="NCBI Taxonomy" id="2508719"/>
    <lineage>
        <taxon>Bacteria</taxon>
        <taxon>Pseudomonadati</taxon>
        <taxon>Bacteroidota</taxon>
        <taxon>Chitinophagia</taxon>
        <taxon>Chitinophagales</taxon>
        <taxon>Chitinophagaceae</taxon>
        <taxon>Lacibacter</taxon>
    </lineage>
</organism>
<dbReference type="GO" id="GO:0009244">
    <property type="term" value="P:lipopolysaccharide core region biosynthetic process"/>
    <property type="evidence" value="ECO:0007669"/>
    <property type="project" value="TreeGrafter"/>
</dbReference>
<dbReference type="PANTHER" id="PTHR30160:SF1">
    <property type="entry name" value="LIPOPOLYSACCHARIDE 1,2-N-ACETYLGLUCOSAMINETRANSFERASE-RELATED"/>
    <property type="match status" value="1"/>
</dbReference>
<dbReference type="SUPFAM" id="SSF53756">
    <property type="entry name" value="UDP-Glycosyltransferase/glycogen phosphorylase"/>
    <property type="match status" value="1"/>
</dbReference>
<feature type="transmembrane region" description="Helical" evidence="3">
    <location>
        <begin position="12"/>
        <end position="32"/>
    </location>
</feature>
<comment type="caution">
    <text evidence="4">The sequence shown here is derived from an EMBL/GenBank/DDBJ whole genome shotgun (WGS) entry which is preliminary data.</text>
</comment>
<evidence type="ECO:0000313" key="5">
    <source>
        <dbReference type="Proteomes" id="UP000290204"/>
    </source>
</evidence>
<keyword evidence="3" id="KW-0812">Transmembrane</keyword>
<keyword evidence="1" id="KW-0328">Glycosyltransferase</keyword>
<name>A0A4Q1CGW8_9BACT</name>
<keyword evidence="3" id="KW-1133">Transmembrane helix</keyword>
<protein>
    <recommendedName>
        <fullName evidence="6">Glycosyltransferase family 9 protein</fullName>
    </recommendedName>
</protein>
<dbReference type="OrthoDB" id="642366at2"/>
<accession>A0A4Q1CGW8</accession>
<dbReference type="CDD" id="cd03789">
    <property type="entry name" value="GT9_LPS_heptosyltransferase"/>
    <property type="match status" value="1"/>
</dbReference>
<dbReference type="GO" id="GO:0008713">
    <property type="term" value="F:ADP-heptose-lipopolysaccharide heptosyltransferase activity"/>
    <property type="evidence" value="ECO:0007669"/>
    <property type="project" value="TreeGrafter"/>
</dbReference>
<sequence length="391" mass="44584">MNYRTKLFVDRIIGPPVSLLFNMIALAAGAVLRRDHSFRPLDGKRVVVCKIVGMGSIVEVAPHLLSLKKKYPKAIVTFVTSSSNKELMQMLSEYIDEVLYVNDSSFLKLALSTADTIVKLMLRNADTFINLEVYSYFTTFISILSLSRNRYSYYRKSAAFRNGIDTHHIYFNTKRPLQEVYAQVMLLLQVEAIEQTSKFPFLIADEDKQKVNEFFRNNNVERFVIINSNASDLMPERKWLVENWLTTIEYLLKETPFTVLLSGSSAEKAGVEEQFSEVLYKHADRVKNVAGDFGLAAYTFLLRHAEFMISNDSGPLHLAFSQKTKCISLWGPTDPAHLALKSKNNYELYKEVYCSPCLHHADKPPCKGNNICMKNITSAEVIEKIQLLQNS</sequence>
<dbReference type="Gene3D" id="3.40.50.2000">
    <property type="entry name" value="Glycogen Phosphorylase B"/>
    <property type="match status" value="2"/>
</dbReference>
<keyword evidence="2" id="KW-0808">Transferase</keyword>
<dbReference type="InterPro" id="IPR002201">
    <property type="entry name" value="Glyco_trans_9"/>
</dbReference>
<dbReference type="GO" id="GO:0005829">
    <property type="term" value="C:cytosol"/>
    <property type="evidence" value="ECO:0007669"/>
    <property type="project" value="TreeGrafter"/>
</dbReference>
<evidence type="ECO:0000313" key="4">
    <source>
        <dbReference type="EMBL" id="RXK59303.1"/>
    </source>
</evidence>
<dbReference type="Proteomes" id="UP000290204">
    <property type="component" value="Unassembled WGS sequence"/>
</dbReference>
<dbReference type="EMBL" id="SDHW01000004">
    <property type="protein sequence ID" value="RXK59303.1"/>
    <property type="molecule type" value="Genomic_DNA"/>
</dbReference>
<dbReference type="AlphaFoldDB" id="A0A4Q1CGW8"/>
<gene>
    <name evidence="4" type="ORF">ESA94_14275</name>
</gene>
<dbReference type="Pfam" id="PF01075">
    <property type="entry name" value="Glyco_transf_9"/>
    <property type="match status" value="1"/>
</dbReference>
<dbReference type="InterPro" id="IPR051199">
    <property type="entry name" value="LPS_LOS_Heptosyltrfase"/>
</dbReference>
<reference evidence="4 5" key="1">
    <citation type="submission" date="2019-01" db="EMBL/GenBank/DDBJ databases">
        <title>Lacibacter sp. strain TTM-7.</title>
        <authorList>
            <person name="Chen W.-M."/>
        </authorList>
    </citation>
    <scope>NUCLEOTIDE SEQUENCE [LARGE SCALE GENOMIC DNA]</scope>
    <source>
        <strain evidence="4 5">TTM-7</strain>
    </source>
</reference>
<proteinExistence type="predicted"/>
<keyword evidence="3" id="KW-0472">Membrane</keyword>
<evidence type="ECO:0000256" key="3">
    <source>
        <dbReference type="SAM" id="Phobius"/>
    </source>
</evidence>
<evidence type="ECO:0008006" key="6">
    <source>
        <dbReference type="Google" id="ProtNLM"/>
    </source>
</evidence>
<evidence type="ECO:0000256" key="2">
    <source>
        <dbReference type="ARBA" id="ARBA00022679"/>
    </source>
</evidence>
<evidence type="ECO:0000256" key="1">
    <source>
        <dbReference type="ARBA" id="ARBA00022676"/>
    </source>
</evidence>
<keyword evidence="5" id="KW-1185">Reference proteome</keyword>